<dbReference type="EMBL" id="RWGY01000002">
    <property type="protein sequence ID" value="TVU49599.1"/>
    <property type="molecule type" value="Genomic_DNA"/>
</dbReference>
<evidence type="ECO:0000256" key="1">
    <source>
        <dbReference type="ARBA" id="ARBA00022723"/>
    </source>
</evidence>
<keyword evidence="3" id="KW-0862">Zinc</keyword>
<evidence type="ECO:0000256" key="2">
    <source>
        <dbReference type="ARBA" id="ARBA00022771"/>
    </source>
</evidence>
<dbReference type="InterPro" id="IPR001841">
    <property type="entry name" value="Znf_RING"/>
</dbReference>
<dbReference type="GO" id="GO:0005634">
    <property type="term" value="C:nucleus"/>
    <property type="evidence" value="ECO:0007669"/>
    <property type="project" value="TreeGrafter"/>
</dbReference>
<evidence type="ECO:0000256" key="3">
    <source>
        <dbReference type="ARBA" id="ARBA00022833"/>
    </source>
</evidence>
<dbReference type="Gene3D" id="3.30.40.10">
    <property type="entry name" value="Zinc/RING finger domain, C3HC4 (zinc finger)"/>
    <property type="match status" value="1"/>
</dbReference>
<name>A0A5J9WN40_9POAL</name>
<organism evidence="6 7">
    <name type="scientific">Eragrostis curvula</name>
    <name type="common">weeping love grass</name>
    <dbReference type="NCBI Taxonomy" id="38414"/>
    <lineage>
        <taxon>Eukaryota</taxon>
        <taxon>Viridiplantae</taxon>
        <taxon>Streptophyta</taxon>
        <taxon>Embryophyta</taxon>
        <taxon>Tracheophyta</taxon>
        <taxon>Spermatophyta</taxon>
        <taxon>Magnoliopsida</taxon>
        <taxon>Liliopsida</taxon>
        <taxon>Poales</taxon>
        <taxon>Poaceae</taxon>
        <taxon>PACMAD clade</taxon>
        <taxon>Chloridoideae</taxon>
        <taxon>Eragrostideae</taxon>
        <taxon>Eragrostidinae</taxon>
        <taxon>Eragrostis</taxon>
    </lineage>
</organism>
<keyword evidence="7" id="KW-1185">Reference proteome</keyword>
<dbReference type="GO" id="GO:0061630">
    <property type="term" value="F:ubiquitin protein ligase activity"/>
    <property type="evidence" value="ECO:0007669"/>
    <property type="project" value="TreeGrafter"/>
</dbReference>
<proteinExistence type="predicted"/>
<dbReference type="Gramene" id="TVU49599">
    <property type="protein sequence ID" value="TVU49599"/>
    <property type="gene ID" value="EJB05_00916"/>
</dbReference>
<accession>A0A5J9WN40</accession>
<evidence type="ECO:0000313" key="6">
    <source>
        <dbReference type="EMBL" id="TVU49599.1"/>
    </source>
</evidence>
<evidence type="ECO:0000259" key="5">
    <source>
        <dbReference type="PROSITE" id="PS50089"/>
    </source>
</evidence>
<comment type="caution">
    <text evidence="6">The sequence shown here is derived from an EMBL/GenBank/DDBJ whole genome shotgun (WGS) entry which is preliminary data.</text>
</comment>
<protein>
    <recommendedName>
        <fullName evidence="5">RING-type domain-containing protein</fullName>
    </recommendedName>
</protein>
<dbReference type="PANTHER" id="PTHR45931">
    <property type="entry name" value="SI:CH211-59O9.10"/>
    <property type="match status" value="1"/>
</dbReference>
<dbReference type="PROSITE" id="PS50089">
    <property type="entry name" value="ZF_RING_2"/>
    <property type="match status" value="1"/>
</dbReference>
<keyword evidence="2 4" id="KW-0863">Zinc-finger</keyword>
<dbReference type="AlphaFoldDB" id="A0A5J9WN40"/>
<feature type="domain" description="RING-type" evidence="5">
    <location>
        <begin position="299"/>
        <end position="340"/>
    </location>
</feature>
<gene>
    <name evidence="6" type="ORF">EJB05_00916</name>
</gene>
<evidence type="ECO:0000256" key="4">
    <source>
        <dbReference type="PROSITE-ProRule" id="PRU00175"/>
    </source>
</evidence>
<sequence length="346" mass="39427">MTPYDSLIFLSRPPPSLPFSFRKTPSLPFSRASAAVFPLRHHRPYVLRLPPTTRPCRIIQRWAGHHPVFLQIRSFTFNSHKKNQVFNPRRPAPGAGCLHPNIPRSRWRKDFIYSNSGIHNPYLDIGFNEIRGTNPIRFVSPPSWGRVFGFRPGPGVGDRGGGRRLLLLLPSCHMDEVDEQHLVLYPPIHDVIDRWGDLVHRVVLRDRNVVYDLGNELPQEEAHRRIRELLLMGLRNREYVRSDFYLRGSGSLRDAASHASVGGHVLEEEAYGHSCFGGTPASGEAILSLPETSVKEGECSVCLEDLKTGNVLRMMPCSHSFHEECIFNWLRRSHVCPLCRFPLPVQ</sequence>
<dbReference type="OrthoDB" id="3365801at2759"/>
<dbReference type="Pfam" id="PF13639">
    <property type="entry name" value="zf-RING_2"/>
    <property type="match status" value="1"/>
</dbReference>
<dbReference type="InterPro" id="IPR013083">
    <property type="entry name" value="Znf_RING/FYVE/PHD"/>
</dbReference>
<dbReference type="Proteomes" id="UP000324897">
    <property type="component" value="Chromosome 6"/>
</dbReference>
<reference evidence="6 7" key="1">
    <citation type="journal article" date="2019" name="Sci. Rep.">
        <title>A high-quality genome of Eragrostis curvula grass provides insights into Poaceae evolution and supports new strategies to enhance forage quality.</title>
        <authorList>
            <person name="Carballo J."/>
            <person name="Santos B.A.C.M."/>
            <person name="Zappacosta D."/>
            <person name="Garbus I."/>
            <person name="Selva J.P."/>
            <person name="Gallo C.A."/>
            <person name="Diaz A."/>
            <person name="Albertini E."/>
            <person name="Caccamo M."/>
            <person name="Echenique V."/>
        </authorList>
    </citation>
    <scope>NUCLEOTIDE SEQUENCE [LARGE SCALE GENOMIC DNA]</scope>
    <source>
        <strain evidence="7">cv. Victoria</strain>
        <tissue evidence="6">Leaf</tissue>
    </source>
</reference>
<dbReference type="PANTHER" id="PTHR45931:SF23">
    <property type="entry name" value="OS12G0134500 PROTEIN"/>
    <property type="match status" value="1"/>
</dbReference>
<keyword evidence="1" id="KW-0479">Metal-binding</keyword>
<evidence type="ECO:0000313" key="7">
    <source>
        <dbReference type="Proteomes" id="UP000324897"/>
    </source>
</evidence>
<dbReference type="InterPro" id="IPR051834">
    <property type="entry name" value="RING_finger_E3_ligase"/>
</dbReference>
<dbReference type="SMART" id="SM00184">
    <property type="entry name" value="RING"/>
    <property type="match status" value="1"/>
</dbReference>
<dbReference type="GO" id="GO:0006511">
    <property type="term" value="P:ubiquitin-dependent protein catabolic process"/>
    <property type="evidence" value="ECO:0007669"/>
    <property type="project" value="TreeGrafter"/>
</dbReference>
<dbReference type="SUPFAM" id="SSF57850">
    <property type="entry name" value="RING/U-box"/>
    <property type="match status" value="1"/>
</dbReference>
<dbReference type="GO" id="GO:0008270">
    <property type="term" value="F:zinc ion binding"/>
    <property type="evidence" value="ECO:0007669"/>
    <property type="project" value="UniProtKB-KW"/>
</dbReference>